<feature type="domain" description="N-acetyltransferase" evidence="1">
    <location>
        <begin position="6"/>
        <end position="151"/>
    </location>
</feature>
<reference evidence="3" key="1">
    <citation type="submission" date="2023-07" db="EMBL/GenBank/DDBJ databases">
        <title>Shewanella mangrovi sp. nov., an acetaldehyde- degrading bacterium isolated from mangrove sediment.</title>
        <authorList>
            <person name="Liu Y."/>
        </authorList>
    </citation>
    <scope>NUCLEOTIDE SEQUENCE [LARGE SCALE GENOMIC DNA]</scope>
    <source>
        <strain evidence="3">C32</strain>
    </source>
</reference>
<proteinExistence type="predicted"/>
<dbReference type="CDD" id="cd04301">
    <property type="entry name" value="NAT_SF"/>
    <property type="match status" value="1"/>
</dbReference>
<dbReference type="SUPFAM" id="SSF55729">
    <property type="entry name" value="Acyl-CoA N-acyltransferases (Nat)"/>
    <property type="match status" value="1"/>
</dbReference>
<evidence type="ECO:0000313" key="3">
    <source>
        <dbReference type="Proteomes" id="UP001201549"/>
    </source>
</evidence>
<organism evidence="2 3">
    <name type="scientific">Shewanella electrica</name>
    <dbReference type="NCBI Taxonomy" id="515560"/>
    <lineage>
        <taxon>Bacteria</taxon>
        <taxon>Pseudomonadati</taxon>
        <taxon>Pseudomonadota</taxon>
        <taxon>Gammaproteobacteria</taxon>
        <taxon>Alteromonadales</taxon>
        <taxon>Shewanellaceae</taxon>
        <taxon>Shewanella</taxon>
    </lineage>
</organism>
<gene>
    <name evidence="2" type="ORF">L9G74_17945</name>
</gene>
<dbReference type="InterPro" id="IPR000182">
    <property type="entry name" value="GNAT_dom"/>
</dbReference>
<protein>
    <submittedName>
        <fullName evidence="2">GNAT family N-acetyltransferase</fullName>
    </submittedName>
</protein>
<dbReference type="RefSeq" id="WP_238898144.1">
    <property type="nucleotide sequence ID" value="NZ_JAKOGG010000019.1"/>
</dbReference>
<dbReference type="Pfam" id="PF13673">
    <property type="entry name" value="Acetyltransf_10"/>
    <property type="match status" value="1"/>
</dbReference>
<dbReference type="Proteomes" id="UP001201549">
    <property type="component" value="Unassembled WGS sequence"/>
</dbReference>
<dbReference type="PROSITE" id="PS51186">
    <property type="entry name" value="GNAT"/>
    <property type="match status" value="1"/>
</dbReference>
<keyword evidence="3" id="KW-1185">Reference proteome</keyword>
<dbReference type="EMBL" id="JAKOGG010000019">
    <property type="protein sequence ID" value="MCS4558326.1"/>
    <property type="molecule type" value="Genomic_DNA"/>
</dbReference>
<dbReference type="InterPro" id="IPR016181">
    <property type="entry name" value="Acyl_CoA_acyltransferase"/>
</dbReference>
<comment type="caution">
    <text evidence="2">The sequence shown here is derived from an EMBL/GenBank/DDBJ whole genome shotgun (WGS) entry which is preliminary data.</text>
</comment>
<sequence length="151" mass="16827">MLWQTLSFAELSTAQLYELLQLRVDVFVVEQHCAYPELDGKDCLAHTRHLLGTDSQGKLQAYARLLAPGVSYAEPSIGRVVVNAAVRGQGIAQQLMQQAIAQCEQLWPQQAITIGAQQYLMAFYQSLDFICVSAGYLEDGIPHIDMRRTGR</sequence>
<accession>A0ABT2FPQ4</accession>
<evidence type="ECO:0000259" key="1">
    <source>
        <dbReference type="PROSITE" id="PS51186"/>
    </source>
</evidence>
<evidence type="ECO:0000313" key="2">
    <source>
        <dbReference type="EMBL" id="MCS4558326.1"/>
    </source>
</evidence>
<dbReference type="Gene3D" id="3.40.630.30">
    <property type="match status" value="1"/>
</dbReference>
<name>A0ABT2FPQ4_9GAMM</name>